<dbReference type="KEGG" id="rhf:EUB48_20300"/>
<feature type="domain" description="ABC-type transport auxiliary lipoprotein component" evidence="1">
    <location>
        <begin position="49"/>
        <end position="205"/>
    </location>
</feature>
<proteinExistence type="predicted"/>
<dbReference type="Proteomes" id="UP000316798">
    <property type="component" value="Chromosome"/>
</dbReference>
<accession>A0A515DHL7</accession>
<protein>
    <recommendedName>
        <fullName evidence="1">ABC-type transport auxiliary lipoprotein component domain-containing protein</fullName>
    </recommendedName>
</protein>
<dbReference type="OrthoDB" id="5568302at2"/>
<dbReference type="SUPFAM" id="SSF159594">
    <property type="entry name" value="XCC0632-like"/>
    <property type="match status" value="1"/>
</dbReference>
<gene>
    <name evidence="2" type="ORF">EUB48_20300</name>
</gene>
<dbReference type="EMBL" id="CP035503">
    <property type="protein sequence ID" value="QDL39894.1"/>
    <property type="molecule type" value="Genomic_DNA"/>
</dbReference>
<reference evidence="2 3" key="1">
    <citation type="submission" date="2019-01" db="EMBL/GenBank/DDBJ databases">
        <title>Genomic insights into a novel species Rhodoferax sp.</title>
        <authorList>
            <person name="Jin L."/>
        </authorList>
    </citation>
    <scope>NUCLEOTIDE SEQUENCE [LARGE SCALE GENOMIC DNA]</scope>
    <source>
        <strain evidence="2 3">CHu59-6-5</strain>
    </source>
</reference>
<name>A0A515DHL7_9BURK</name>
<dbReference type="InterPro" id="IPR005586">
    <property type="entry name" value="ABC_trans_aux"/>
</dbReference>
<evidence type="ECO:0000259" key="1">
    <source>
        <dbReference type="Pfam" id="PF03886"/>
    </source>
</evidence>
<evidence type="ECO:0000313" key="3">
    <source>
        <dbReference type="Proteomes" id="UP000316798"/>
    </source>
</evidence>
<sequence>MKYEAHCVGAIWARGLFYLILLLTLAGCALTEKQVRASVYDFGPGALVAAPEPAAAPALPPLALGDVQTSQALDSLAVLYRLDYADAQQLRPYAHARWSAPPAQLVRQRLSEVLSRDRAVVNASESTVPLVLRVELEEFSQRFTSPAQSSGVIRLRVTLTRILPAGERPVAQRSVVVQRPAPSLDAPGGVQALAAATDAAAQEIAQWLAPLR</sequence>
<evidence type="ECO:0000313" key="2">
    <source>
        <dbReference type="EMBL" id="QDL39894.1"/>
    </source>
</evidence>
<dbReference type="Pfam" id="PF03886">
    <property type="entry name" value="ABC_trans_aux"/>
    <property type="match status" value="1"/>
</dbReference>
<organism evidence="2 3">
    <name type="scientific">Rhodoferax sediminis</name>
    <dbReference type="NCBI Taxonomy" id="2509614"/>
    <lineage>
        <taxon>Bacteria</taxon>
        <taxon>Pseudomonadati</taxon>
        <taxon>Pseudomonadota</taxon>
        <taxon>Betaproteobacteria</taxon>
        <taxon>Burkholderiales</taxon>
        <taxon>Comamonadaceae</taxon>
        <taxon>Rhodoferax</taxon>
    </lineage>
</organism>
<dbReference type="PROSITE" id="PS51257">
    <property type="entry name" value="PROKAR_LIPOPROTEIN"/>
    <property type="match status" value="1"/>
</dbReference>
<dbReference type="AlphaFoldDB" id="A0A515DHL7"/>
<keyword evidence="3" id="KW-1185">Reference proteome</keyword>
<dbReference type="Gene3D" id="3.40.50.10610">
    <property type="entry name" value="ABC-type transport auxiliary lipoprotein component"/>
    <property type="match status" value="1"/>
</dbReference>